<dbReference type="Proteomes" id="UP001372834">
    <property type="component" value="Unassembled WGS sequence"/>
</dbReference>
<dbReference type="EMBL" id="JAWJWE010000003">
    <property type="protein sequence ID" value="KAK6638579.1"/>
    <property type="molecule type" value="Genomic_DNA"/>
</dbReference>
<comment type="caution">
    <text evidence="4">The sequence shown here is derived from an EMBL/GenBank/DDBJ whole genome shotgun (WGS) entry which is preliminary data.</text>
</comment>
<gene>
    <name evidence="4" type="ORF">RUM43_006846</name>
    <name evidence="3" type="ORF">RUM44_001453</name>
</gene>
<feature type="domain" description="CCC" evidence="2">
    <location>
        <begin position="54"/>
        <end position="126"/>
    </location>
</feature>
<dbReference type="Pfam" id="PF26644">
    <property type="entry name" value="CCC"/>
    <property type="match status" value="1"/>
</dbReference>
<proteinExistence type="predicted"/>
<dbReference type="Proteomes" id="UP001359485">
    <property type="component" value="Unassembled WGS sequence"/>
</dbReference>
<evidence type="ECO:0000256" key="1">
    <source>
        <dbReference type="SAM" id="SignalP"/>
    </source>
</evidence>
<keyword evidence="1" id="KW-0732">Signal</keyword>
<feature type="signal peptide" evidence="1">
    <location>
        <begin position="1"/>
        <end position="24"/>
    </location>
</feature>
<reference evidence="4 6" key="1">
    <citation type="submission" date="2023-10" db="EMBL/GenBank/DDBJ databases">
        <title>Genomes of two closely related lineages of the louse Polyplax serrata with different host specificities.</title>
        <authorList>
            <person name="Martinu J."/>
            <person name="Tarabai H."/>
            <person name="Stefka J."/>
            <person name="Hypsa V."/>
        </authorList>
    </citation>
    <scope>NUCLEOTIDE SEQUENCE [LARGE SCALE GENOMIC DNA]</scope>
    <source>
        <strain evidence="3">98ZLc_SE</strain>
        <strain evidence="4">HR10_N</strain>
    </source>
</reference>
<feature type="chain" id="PRO_5042979995" description="CCC domain-containing protein" evidence="1">
    <location>
        <begin position="25"/>
        <end position="128"/>
    </location>
</feature>
<sequence>MSRLSGKHLIFFAIFSLLVNNVKLQPVDERTNFRTIFDLLLNIGNGLQSESAVEKAYSRLNCPLCDSSVYSYCSEKLLHDACCCLNPYENKLPYQCKYADCSFLHANTCREHKLITACCCSKHHNKDN</sequence>
<name>A0AAN8P4X8_POLSC</name>
<evidence type="ECO:0000259" key="2">
    <source>
        <dbReference type="Pfam" id="PF26644"/>
    </source>
</evidence>
<evidence type="ECO:0000313" key="3">
    <source>
        <dbReference type="EMBL" id="KAK6621646.1"/>
    </source>
</evidence>
<dbReference type="EMBL" id="JAWJWF010000047">
    <property type="protein sequence ID" value="KAK6621646.1"/>
    <property type="molecule type" value="Genomic_DNA"/>
</dbReference>
<accession>A0AAN8P4X8</accession>
<organism evidence="4 6">
    <name type="scientific">Polyplax serrata</name>
    <name type="common">Common mouse louse</name>
    <dbReference type="NCBI Taxonomy" id="468196"/>
    <lineage>
        <taxon>Eukaryota</taxon>
        <taxon>Metazoa</taxon>
        <taxon>Ecdysozoa</taxon>
        <taxon>Arthropoda</taxon>
        <taxon>Hexapoda</taxon>
        <taxon>Insecta</taxon>
        <taxon>Pterygota</taxon>
        <taxon>Neoptera</taxon>
        <taxon>Paraneoptera</taxon>
        <taxon>Psocodea</taxon>
        <taxon>Troctomorpha</taxon>
        <taxon>Phthiraptera</taxon>
        <taxon>Anoplura</taxon>
        <taxon>Polyplacidae</taxon>
        <taxon>Polyplax</taxon>
    </lineage>
</organism>
<keyword evidence="5" id="KW-1185">Reference proteome</keyword>
<protein>
    <recommendedName>
        <fullName evidence="2">CCC domain-containing protein</fullName>
    </recommendedName>
</protein>
<dbReference type="AlphaFoldDB" id="A0AAN8P4X8"/>
<evidence type="ECO:0000313" key="4">
    <source>
        <dbReference type="EMBL" id="KAK6638579.1"/>
    </source>
</evidence>
<evidence type="ECO:0000313" key="5">
    <source>
        <dbReference type="Proteomes" id="UP001359485"/>
    </source>
</evidence>
<dbReference type="InterPro" id="IPR058250">
    <property type="entry name" value="CCC"/>
</dbReference>
<evidence type="ECO:0000313" key="6">
    <source>
        <dbReference type="Proteomes" id="UP001372834"/>
    </source>
</evidence>